<proteinExistence type="predicted"/>
<reference evidence="1 2" key="1">
    <citation type="submission" date="2019-05" db="EMBL/GenBank/DDBJ databases">
        <title>Another draft genome of Portunus trituberculatus and its Hox gene families provides insights of decapod evolution.</title>
        <authorList>
            <person name="Jeong J.-H."/>
            <person name="Song I."/>
            <person name="Kim S."/>
            <person name="Choi T."/>
            <person name="Kim D."/>
            <person name="Ryu S."/>
            <person name="Kim W."/>
        </authorList>
    </citation>
    <scope>NUCLEOTIDE SEQUENCE [LARGE SCALE GENOMIC DNA]</scope>
    <source>
        <tissue evidence="1">Muscle</tissue>
    </source>
</reference>
<evidence type="ECO:0000313" key="2">
    <source>
        <dbReference type="Proteomes" id="UP000324222"/>
    </source>
</evidence>
<dbReference type="EMBL" id="VSRR010014588">
    <property type="protein sequence ID" value="MPC57202.1"/>
    <property type="molecule type" value="Genomic_DNA"/>
</dbReference>
<evidence type="ECO:0000313" key="1">
    <source>
        <dbReference type="EMBL" id="MPC57202.1"/>
    </source>
</evidence>
<comment type="caution">
    <text evidence="1">The sequence shown here is derived from an EMBL/GenBank/DDBJ whole genome shotgun (WGS) entry which is preliminary data.</text>
</comment>
<sequence>MFRINVRTEMLKIGFAIWRFGTQNRRRFRFGFGTQKKVCVPTSGED</sequence>
<organism evidence="1 2">
    <name type="scientific">Portunus trituberculatus</name>
    <name type="common">Swimming crab</name>
    <name type="synonym">Neptunus trituberculatus</name>
    <dbReference type="NCBI Taxonomy" id="210409"/>
    <lineage>
        <taxon>Eukaryota</taxon>
        <taxon>Metazoa</taxon>
        <taxon>Ecdysozoa</taxon>
        <taxon>Arthropoda</taxon>
        <taxon>Crustacea</taxon>
        <taxon>Multicrustacea</taxon>
        <taxon>Malacostraca</taxon>
        <taxon>Eumalacostraca</taxon>
        <taxon>Eucarida</taxon>
        <taxon>Decapoda</taxon>
        <taxon>Pleocyemata</taxon>
        <taxon>Brachyura</taxon>
        <taxon>Eubrachyura</taxon>
        <taxon>Portunoidea</taxon>
        <taxon>Portunidae</taxon>
        <taxon>Portuninae</taxon>
        <taxon>Portunus</taxon>
    </lineage>
</organism>
<accession>A0A5B7GE25</accession>
<gene>
    <name evidence="1" type="ORF">E2C01_051177</name>
</gene>
<dbReference type="Proteomes" id="UP000324222">
    <property type="component" value="Unassembled WGS sequence"/>
</dbReference>
<protein>
    <submittedName>
        <fullName evidence="1">Uncharacterized protein</fullName>
    </submittedName>
</protein>
<dbReference type="AlphaFoldDB" id="A0A5B7GE25"/>
<name>A0A5B7GE25_PORTR</name>
<keyword evidence="2" id="KW-1185">Reference proteome</keyword>